<organism evidence="3 4">
    <name type="scientific">Mangrovihabitans endophyticus</name>
    <dbReference type="NCBI Taxonomy" id="1751298"/>
    <lineage>
        <taxon>Bacteria</taxon>
        <taxon>Bacillati</taxon>
        <taxon>Actinomycetota</taxon>
        <taxon>Actinomycetes</taxon>
        <taxon>Micromonosporales</taxon>
        <taxon>Micromonosporaceae</taxon>
        <taxon>Mangrovihabitans</taxon>
    </lineage>
</organism>
<proteinExistence type="predicted"/>
<dbReference type="Pfam" id="PF00561">
    <property type="entry name" value="Abhydrolase_1"/>
    <property type="match status" value="1"/>
</dbReference>
<dbReference type="InterPro" id="IPR029058">
    <property type="entry name" value="AB_hydrolase_fold"/>
</dbReference>
<sequence>MIWPGRFVGEAALSSALSLARRAIGDTGGRQRIIRTVHRLGYQFVAPVAAVADPGEVTGAPPVAPPRPEAAARREAAGPRPETIRYCRTPDGKRLAYADTGAQPGRPLVKTANWLTRIDLDRTEPLWAHWHEGLARNRRLVRYDERGCGLSQWCEPSFAVQDWVGDIDTVVDAAGVDRFALLGVSQGGATAVAYAAGRPERVDRLVLASAYVSGRQVRADTDIDRQAAKVDLDLARVGWLLQNPALRRIFAAQFLAGATSQEWDMFTVFQQQTTSPVNGARFLEEFGRIDVAGLAPRVRCPTLIIHARDDPRVPVEHAAELAARIPGSRLVVLDGRNHLFTGAEPAWAEFLRLLDEFLTA</sequence>
<name>A0A8J3FMV5_9ACTN</name>
<protein>
    <submittedName>
        <fullName evidence="3">Transcriptional regulator</fullName>
    </submittedName>
</protein>
<dbReference type="InterPro" id="IPR050471">
    <property type="entry name" value="AB_hydrolase"/>
</dbReference>
<dbReference type="InterPro" id="IPR036388">
    <property type="entry name" value="WH-like_DNA-bd_sf"/>
</dbReference>
<evidence type="ECO:0000313" key="4">
    <source>
        <dbReference type="Proteomes" id="UP000656042"/>
    </source>
</evidence>
<dbReference type="Gene3D" id="3.40.50.1820">
    <property type="entry name" value="alpha/beta hydrolase"/>
    <property type="match status" value="1"/>
</dbReference>
<dbReference type="SUPFAM" id="SSF53474">
    <property type="entry name" value="alpha/beta-Hydrolases"/>
    <property type="match status" value="1"/>
</dbReference>
<dbReference type="PANTHER" id="PTHR43433:SF8">
    <property type="entry name" value="BIFUNCTIONAL LIPASE_ADENYLATE CYCLASE LIPJ"/>
    <property type="match status" value="1"/>
</dbReference>
<keyword evidence="4" id="KW-1185">Reference proteome</keyword>
<evidence type="ECO:0000313" key="3">
    <source>
        <dbReference type="EMBL" id="GGK76250.1"/>
    </source>
</evidence>
<comment type="caution">
    <text evidence="3">The sequence shown here is derived from an EMBL/GenBank/DDBJ whole genome shotgun (WGS) entry which is preliminary data.</text>
</comment>
<feature type="compositionally biased region" description="Basic and acidic residues" evidence="1">
    <location>
        <begin position="70"/>
        <end position="80"/>
    </location>
</feature>
<reference evidence="3" key="1">
    <citation type="journal article" date="2014" name="Int. J. Syst. Evol. Microbiol.">
        <title>Complete genome sequence of Corynebacterium casei LMG S-19264T (=DSM 44701T), isolated from a smear-ripened cheese.</title>
        <authorList>
            <consortium name="US DOE Joint Genome Institute (JGI-PGF)"/>
            <person name="Walter F."/>
            <person name="Albersmeier A."/>
            <person name="Kalinowski J."/>
            <person name="Ruckert C."/>
        </authorList>
    </citation>
    <scope>NUCLEOTIDE SEQUENCE</scope>
    <source>
        <strain evidence="3">CGMCC 4.7299</strain>
    </source>
</reference>
<feature type="region of interest" description="Disordered" evidence="1">
    <location>
        <begin position="57"/>
        <end position="80"/>
    </location>
</feature>
<dbReference type="PANTHER" id="PTHR43433">
    <property type="entry name" value="HYDROLASE, ALPHA/BETA FOLD FAMILY PROTEIN"/>
    <property type="match status" value="1"/>
</dbReference>
<dbReference type="InterPro" id="IPR000073">
    <property type="entry name" value="AB_hydrolase_1"/>
</dbReference>
<dbReference type="AlphaFoldDB" id="A0A8J3FMV5"/>
<dbReference type="Proteomes" id="UP000656042">
    <property type="component" value="Unassembled WGS sequence"/>
</dbReference>
<feature type="domain" description="AB hydrolase-1" evidence="2">
    <location>
        <begin position="126"/>
        <end position="339"/>
    </location>
</feature>
<dbReference type="GO" id="GO:0003824">
    <property type="term" value="F:catalytic activity"/>
    <property type="evidence" value="ECO:0007669"/>
    <property type="project" value="UniProtKB-ARBA"/>
</dbReference>
<dbReference type="PRINTS" id="PR00111">
    <property type="entry name" value="ABHYDROLASE"/>
</dbReference>
<gene>
    <name evidence="3" type="ORF">GCM10012284_07750</name>
</gene>
<evidence type="ECO:0000259" key="2">
    <source>
        <dbReference type="Pfam" id="PF00561"/>
    </source>
</evidence>
<dbReference type="Gene3D" id="1.10.10.10">
    <property type="entry name" value="Winged helix-like DNA-binding domain superfamily/Winged helix DNA-binding domain"/>
    <property type="match status" value="1"/>
</dbReference>
<evidence type="ECO:0000256" key="1">
    <source>
        <dbReference type="SAM" id="MobiDB-lite"/>
    </source>
</evidence>
<reference evidence="3" key="2">
    <citation type="submission" date="2020-09" db="EMBL/GenBank/DDBJ databases">
        <authorList>
            <person name="Sun Q."/>
            <person name="Zhou Y."/>
        </authorList>
    </citation>
    <scope>NUCLEOTIDE SEQUENCE</scope>
    <source>
        <strain evidence="3">CGMCC 4.7299</strain>
    </source>
</reference>
<accession>A0A8J3FMV5</accession>
<dbReference type="EMBL" id="BMMX01000001">
    <property type="protein sequence ID" value="GGK76250.1"/>
    <property type="molecule type" value="Genomic_DNA"/>
</dbReference>